<reference evidence="7" key="1">
    <citation type="submission" date="2022-01" db="EMBL/GenBank/DDBJ databases">
        <authorList>
            <person name="Jo J.-H."/>
            <person name="Im W.-T."/>
        </authorList>
    </citation>
    <scope>NUCLEOTIDE SEQUENCE</scope>
    <source>
        <strain evidence="7">NA20</strain>
    </source>
</reference>
<evidence type="ECO:0000256" key="1">
    <source>
        <dbReference type="ARBA" id="ARBA00022475"/>
    </source>
</evidence>
<sequence length="333" mass="36580">MGYQFLEIKFIWLLGGVIVFAVLFFLLWKWKRKVIQRIGDAHLVKALTGNFSSKLFSLKSGMLSLAFVVGVLAVMDLRKPGSTEGIERKGIDVVIALDVSKSMLATDLAPNRLERAKQLINKLMEEMPDDRIGLVVFAGKAYLQMPLTTDHAAAQLFVSSAAPGAVPQQGTVISDALKMSANAFNPAERRFKAVVLISDGEDHDPAAIETAKELSAQGMMINTVGIGSPEGAYIPDPETGQNKRDETGSQVISKLNEEELKQLAQNTNGVYVRLEDSDNAVKELKAQLSQIETKAFGDVSLMNFDVYYGWFALAMFLLIVGEYFIPETKKQKA</sequence>
<evidence type="ECO:0000256" key="2">
    <source>
        <dbReference type="ARBA" id="ARBA00022692"/>
    </source>
</evidence>
<gene>
    <name evidence="7" type="ORF">LZZ85_06445</name>
</gene>
<keyword evidence="3 5" id="KW-1133">Transmembrane helix</keyword>
<evidence type="ECO:0000256" key="3">
    <source>
        <dbReference type="ARBA" id="ARBA00022989"/>
    </source>
</evidence>
<accession>A0ABS9KNK3</accession>
<keyword evidence="8" id="KW-1185">Reference proteome</keyword>
<dbReference type="EMBL" id="JAKLTR010000003">
    <property type="protein sequence ID" value="MCG2613911.1"/>
    <property type="molecule type" value="Genomic_DNA"/>
</dbReference>
<organism evidence="7 8">
    <name type="scientific">Terrimonas ginsenosidimutans</name>
    <dbReference type="NCBI Taxonomy" id="2908004"/>
    <lineage>
        <taxon>Bacteria</taxon>
        <taxon>Pseudomonadati</taxon>
        <taxon>Bacteroidota</taxon>
        <taxon>Chitinophagia</taxon>
        <taxon>Chitinophagales</taxon>
        <taxon>Chitinophagaceae</taxon>
        <taxon>Terrimonas</taxon>
    </lineage>
</organism>
<dbReference type="SUPFAM" id="SSF53300">
    <property type="entry name" value="vWA-like"/>
    <property type="match status" value="1"/>
</dbReference>
<keyword evidence="1" id="KW-1003">Cell membrane</keyword>
<evidence type="ECO:0000256" key="5">
    <source>
        <dbReference type="SAM" id="Phobius"/>
    </source>
</evidence>
<feature type="domain" description="VWFA" evidence="6">
    <location>
        <begin position="92"/>
        <end position="288"/>
    </location>
</feature>
<dbReference type="PANTHER" id="PTHR22550">
    <property type="entry name" value="SPORE GERMINATION PROTEIN"/>
    <property type="match status" value="1"/>
</dbReference>
<dbReference type="RefSeq" id="WP_237869832.1">
    <property type="nucleotide sequence ID" value="NZ_JAKLTR010000003.1"/>
</dbReference>
<dbReference type="SMART" id="SM00327">
    <property type="entry name" value="VWA"/>
    <property type="match status" value="1"/>
</dbReference>
<dbReference type="InterPro" id="IPR002035">
    <property type="entry name" value="VWF_A"/>
</dbReference>
<evidence type="ECO:0000259" key="6">
    <source>
        <dbReference type="PROSITE" id="PS50234"/>
    </source>
</evidence>
<evidence type="ECO:0000256" key="4">
    <source>
        <dbReference type="ARBA" id="ARBA00023136"/>
    </source>
</evidence>
<comment type="caution">
    <text evidence="7">The sequence shown here is derived from an EMBL/GenBank/DDBJ whole genome shotgun (WGS) entry which is preliminary data.</text>
</comment>
<dbReference type="PANTHER" id="PTHR22550:SF5">
    <property type="entry name" value="LEUCINE ZIPPER PROTEIN 4"/>
    <property type="match status" value="1"/>
</dbReference>
<dbReference type="Pfam" id="PF13519">
    <property type="entry name" value="VWA_2"/>
    <property type="match status" value="1"/>
</dbReference>
<keyword evidence="4 5" id="KW-0472">Membrane</keyword>
<feature type="transmembrane region" description="Helical" evidence="5">
    <location>
        <begin position="55"/>
        <end position="75"/>
    </location>
</feature>
<name>A0ABS9KNK3_9BACT</name>
<proteinExistence type="predicted"/>
<evidence type="ECO:0000313" key="8">
    <source>
        <dbReference type="Proteomes" id="UP001165367"/>
    </source>
</evidence>
<dbReference type="Gene3D" id="3.40.50.410">
    <property type="entry name" value="von Willebrand factor, type A domain"/>
    <property type="match status" value="1"/>
</dbReference>
<protein>
    <submittedName>
        <fullName evidence="7">VWA domain-containing protein</fullName>
    </submittedName>
</protein>
<dbReference type="Proteomes" id="UP001165367">
    <property type="component" value="Unassembled WGS sequence"/>
</dbReference>
<evidence type="ECO:0000313" key="7">
    <source>
        <dbReference type="EMBL" id="MCG2613911.1"/>
    </source>
</evidence>
<dbReference type="InterPro" id="IPR036465">
    <property type="entry name" value="vWFA_dom_sf"/>
</dbReference>
<keyword evidence="2 5" id="KW-0812">Transmembrane</keyword>
<dbReference type="PROSITE" id="PS50234">
    <property type="entry name" value="VWFA"/>
    <property type="match status" value="1"/>
</dbReference>
<feature type="transmembrane region" description="Helical" evidence="5">
    <location>
        <begin position="307"/>
        <end position="325"/>
    </location>
</feature>
<feature type="transmembrane region" description="Helical" evidence="5">
    <location>
        <begin position="6"/>
        <end position="28"/>
    </location>
</feature>
<dbReference type="InterPro" id="IPR050768">
    <property type="entry name" value="UPF0353/GerABKA_families"/>
</dbReference>